<evidence type="ECO:0000256" key="6">
    <source>
        <dbReference type="ARBA" id="ARBA00022741"/>
    </source>
</evidence>
<keyword evidence="7" id="KW-0067">ATP-binding</keyword>
<evidence type="ECO:0000256" key="12">
    <source>
        <dbReference type="ARBA" id="ARBA00041021"/>
    </source>
</evidence>
<dbReference type="GO" id="GO:0004835">
    <property type="term" value="F:tubulin-tyrosine ligase activity"/>
    <property type="evidence" value="ECO:0007669"/>
    <property type="project" value="UniProtKB-EC"/>
</dbReference>
<evidence type="ECO:0000256" key="5">
    <source>
        <dbReference type="ARBA" id="ARBA00022598"/>
    </source>
</evidence>
<dbReference type="GO" id="GO:0000226">
    <property type="term" value="P:microtubule cytoskeleton organization"/>
    <property type="evidence" value="ECO:0007669"/>
    <property type="project" value="TreeGrafter"/>
</dbReference>
<dbReference type="PANTHER" id="PTHR46570:SF1">
    <property type="entry name" value="TUBULIN--TYROSINE LIGASE"/>
    <property type="match status" value="1"/>
</dbReference>
<keyword evidence="15" id="KW-1185">Reference proteome</keyword>
<protein>
    <recommendedName>
        <fullName evidence="12">Tubulin--tyrosine ligase</fullName>
        <ecNumber evidence="11">6.3.2.25</ecNumber>
    </recommendedName>
</protein>
<evidence type="ECO:0000313" key="15">
    <source>
        <dbReference type="Proteomes" id="UP000749559"/>
    </source>
</evidence>
<comment type="function">
    <text evidence="10">Catalyzes the post-translational addition of a tyrosine to the C-terminal end of detyrosinated alpha-tubulin.</text>
</comment>
<comment type="catalytic activity">
    <reaction evidence="13">
        <text>C-terminal L-alpha-aminoacyl-L-glutamyl-L-glutamyl-[tubulin] + L-tyrosine + ATP = C-terminal L-alpha-aminoacyl-L-glutamyl-L-glutamyl-L-tyrosyl-[tubulin] + ADP + phosphate + H(+)</text>
        <dbReference type="Rhea" id="RHEA:17605"/>
        <dbReference type="Rhea" id="RHEA-COMP:16434"/>
        <dbReference type="Rhea" id="RHEA-COMP:16435"/>
        <dbReference type="ChEBI" id="CHEBI:15378"/>
        <dbReference type="ChEBI" id="CHEBI:30616"/>
        <dbReference type="ChEBI" id="CHEBI:43474"/>
        <dbReference type="ChEBI" id="CHEBI:58315"/>
        <dbReference type="ChEBI" id="CHEBI:149554"/>
        <dbReference type="ChEBI" id="CHEBI:149555"/>
        <dbReference type="ChEBI" id="CHEBI:456216"/>
        <dbReference type="EC" id="6.3.2.25"/>
    </reaction>
</comment>
<keyword evidence="9" id="KW-0630">Potassium</keyword>
<dbReference type="Proteomes" id="UP000749559">
    <property type="component" value="Unassembled WGS sequence"/>
</dbReference>
<dbReference type="GO" id="GO:0005876">
    <property type="term" value="C:spindle microtubule"/>
    <property type="evidence" value="ECO:0007669"/>
    <property type="project" value="TreeGrafter"/>
</dbReference>
<dbReference type="EMBL" id="CAIIXF020000008">
    <property type="protein sequence ID" value="CAH1792500.1"/>
    <property type="molecule type" value="Genomic_DNA"/>
</dbReference>
<evidence type="ECO:0000256" key="13">
    <source>
        <dbReference type="ARBA" id="ARBA00047950"/>
    </source>
</evidence>
<accession>A0A8S4PEY2</accession>
<organism evidence="14 15">
    <name type="scientific">Owenia fusiformis</name>
    <name type="common">Polychaete worm</name>
    <dbReference type="NCBI Taxonomy" id="6347"/>
    <lineage>
        <taxon>Eukaryota</taxon>
        <taxon>Metazoa</taxon>
        <taxon>Spiralia</taxon>
        <taxon>Lophotrochozoa</taxon>
        <taxon>Annelida</taxon>
        <taxon>Polychaeta</taxon>
        <taxon>Sedentaria</taxon>
        <taxon>Canalipalpata</taxon>
        <taxon>Sabellida</taxon>
        <taxon>Oweniida</taxon>
        <taxon>Oweniidae</taxon>
        <taxon>Owenia</taxon>
    </lineage>
</organism>
<dbReference type="GO" id="GO:0005524">
    <property type="term" value="F:ATP binding"/>
    <property type="evidence" value="ECO:0007669"/>
    <property type="project" value="UniProtKB-KW"/>
</dbReference>
<evidence type="ECO:0000256" key="7">
    <source>
        <dbReference type="ARBA" id="ARBA00022840"/>
    </source>
</evidence>
<evidence type="ECO:0000256" key="9">
    <source>
        <dbReference type="ARBA" id="ARBA00022958"/>
    </source>
</evidence>
<reference evidence="14" key="1">
    <citation type="submission" date="2022-03" db="EMBL/GenBank/DDBJ databases">
        <authorList>
            <person name="Martin C."/>
        </authorList>
    </citation>
    <scope>NUCLEOTIDE SEQUENCE</scope>
</reference>
<dbReference type="Pfam" id="PF03133">
    <property type="entry name" value="TTL"/>
    <property type="match status" value="1"/>
</dbReference>
<dbReference type="InterPro" id="IPR052492">
    <property type="entry name" value="Tubulin-tyrosine_ligase"/>
</dbReference>
<evidence type="ECO:0000256" key="3">
    <source>
        <dbReference type="ARBA" id="ARBA00006820"/>
    </source>
</evidence>
<gene>
    <name evidence="14" type="ORF">OFUS_LOCUS17458</name>
</gene>
<evidence type="ECO:0000256" key="11">
    <source>
        <dbReference type="ARBA" id="ARBA00038960"/>
    </source>
</evidence>
<dbReference type="OrthoDB" id="18862at2759"/>
<comment type="similarity">
    <text evidence="3">Belongs to the tubulin--tyrosine ligase family.</text>
</comment>
<proteinExistence type="inferred from homology"/>
<comment type="caution">
    <text evidence="14">The sequence shown here is derived from an EMBL/GenBank/DDBJ whole genome shotgun (WGS) entry which is preliminary data.</text>
</comment>
<dbReference type="Gene3D" id="3.40.50.11480">
    <property type="match status" value="1"/>
</dbReference>
<name>A0A8S4PEY2_OWEFU</name>
<evidence type="ECO:0000256" key="2">
    <source>
        <dbReference type="ARBA" id="ARBA00001958"/>
    </source>
</evidence>
<dbReference type="AlphaFoldDB" id="A0A8S4PEY2"/>
<comment type="cofactor">
    <cofactor evidence="2">
        <name>K(+)</name>
        <dbReference type="ChEBI" id="CHEBI:29103"/>
    </cofactor>
</comment>
<keyword evidence="8" id="KW-0460">Magnesium</keyword>
<dbReference type="EC" id="6.3.2.25" evidence="11"/>
<dbReference type="InterPro" id="IPR004344">
    <property type="entry name" value="TTL/TTLL_fam"/>
</dbReference>
<comment type="cofactor">
    <cofactor evidence="1">
        <name>Mg(2+)</name>
        <dbReference type="ChEBI" id="CHEBI:18420"/>
    </cofactor>
</comment>
<dbReference type="Gene3D" id="3.30.470.20">
    <property type="entry name" value="ATP-grasp fold, B domain"/>
    <property type="match status" value="1"/>
</dbReference>
<evidence type="ECO:0000256" key="4">
    <source>
        <dbReference type="ARBA" id="ARBA00011245"/>
    </source>
</evidence>
<dbReference type="SUPFAM" id="SSF56059">
    <property type="entry name" value="Glutathione synthetase ATP-binding domain-like"/>
    <property type="match status" value="1"/>
</dbReference>
<evidence type="ECO:0000256" key="1">
    <source>
        <dbReference type="ARBA" id="ARBA00001946"/>
    </source>
</evidence>
<keyword evidence="5" id="KW-0436">Ligase</keyword>
<dbReference type="PANTHER" id="PTHR46570">
    <property type="entry name" value="TUBULIN--TYROSINE LIGASE"/>
    <property type="match status" value="1"/>
</dbReference>
<sequence>MYSFVIRDEGSSVYTAVAKCLKNSDRKKDWKKLVNIDSPQFNVMFGERSKLPFGRLGHSAGLTQVVNYYRGSGSLCRKTTLVSTLKKYCFTDGSELPEWVPPSFIIYPPGDTPSDKEALTLKERVKSAKRKDEREDFLKKFQEYNGDVQNIWIVKSSSGAKGEGILISKQAEELLSYVDRHSQAHVIQKYIEEPLLLEGNRKFDIRCWVLVNTNFEIYLYKEGVLRTSSDPYNLEDLNDVTGHLTNHCLQEQLSSHYGNYEPGNEMFYKEFDRYLQDKYNTRMSDSILPQIKAIVRQCFQAVEQQISTSGLNYKSFQLFGFDFMLDSNLKVWLLEINGSPASASALLSDLAEGLIQTAIDPIFPPSDPPSTINNNFEKM</sequence>
<keyword evidence="6" id="KW-0547">Nucleotide-binding</keyword>
<evidence type="ECO:0000256" key="10">
    <source>
        <dbReference type="ARBA" id="ARBA00037791"/>
    </source>
</evidence>
<evidence type="ECO:0000256" key="8">
    <source>
        <dbReference type="ARBA" id="ARBA00022842"/>
    </source>
</evidence>
<dbReference type="PROSITE" id="PS51221">
    <property type="entry name" value="TTL"/>
    <property type="match status" value="1"/>
</dbReference>
<evidence type="ECO:0000313" key="14">
    <source>
        <dbReference type="EMBL" id="CAH1792500.1"/>
    </source>
</evidence>
<comment type="subunit">
    <text evidence="4">Monomer.</text>
</comment>